<dbReference type="PRINTS" id="PR00344">
    <property type="entry name" value="BCTRLSENSOR"/>
</dbReference>
<protein>
    <recommendedName>
        <fullName evidence="2">histidine kinase</fullName>
        <ecNumber evidence="2">2.7.13.3</ecNumber>
    </recommendedName>
</protein>
<keyword evidence="6" id="KW-0902">Two-component regulatory system</keyword>
<dbReference type="InterPro" id="IPR050736">
    <property type="entry name" value="Sensor_HK_Regulatory"/>
</dbReference>
<dbReference type="InterPro" id="IPR003661">
    <property type="entry name" value="HisK_dim/P_dom"/>
</dbReference>
<dbReference type="InterPro" id="IPR004358">
    <property type="entry name" value="Sig_transdc_His_kin-like_C"/>
</dbReference>
<evidence type="ECO:0000259" key="7">
    <source>
        <dbReference type="PROSITE" id="PS50109"/>
    </source>
</evidence>
<name>A0AAU9D656_9FUSO</name>
<dbReference type="InterPro" id="IPR036890">
    <property type="entry name" value="HATPase_C_sf"/>
</dbReference>
<dbReference type="Gene3D" id="3.30.565.10">
    <property type="entry name" value="Histidine kinase-like ATPase, C-terminal domain"/>
    <property type="match status" value="1"/>
</dbReference>
<dbReference type="InterPro" id="IPR005467">
    <property type="entry name" value="His_kinase_dom"/>
</dbReference>
<dbReference type="Gene3D" id="3.30.450.20">
    <property type="entry name" value="PAS domain"/>
    <property type="match status" value="1"/>
</dbReference>
<dbReference type="Pfam" id="PF02518">
    <property type="entry name" value="HATPase_c"/>
    <property type="match status" value="1"/>
</dbReference>
<dbReference type="Pfam" id="PF01590">
    <property type="entry name" value="GAF"/>
    <property type="match status" value="1"/>
</dbReference>
<dbReference type="InterPro" id="IPR013767">
    <property type="entry name" value="PAS_fold"/>
</dbReference>
<evidence type="ECO:0000313" key="9">
    <source>
        <dbReference type="Proteomes" id="UP001321582"/>
    </source>
</evidence>
<reference evidence="8 9" key="1">
    <citation type="submission" date="2022-11" db="EMBL/GenBank/DDBJ databases">
        <title>Haliovirga abyssi gen. nov., sp. nov., a mesophilic fermentative bacterium isolated from the Iheya North hydrothermal field and the proposal of Haliovirgaceae fam. nov.</title>
        <authorList>
            <person name="Miyazaki U."/>
            <person name="Tame A."/>
            <person name="Miyazaki J."/>
            <person name="Takai K."/>
            <person name="Sawayama S."/>
            <person name="Kitajima M."/>
            <person name="Okamoto A."/>
            <person name="Nakagawa S."/>
        </authorList>
    </citation>
    <scope>NUCLEOTIDE SEQUENCE [LARGE SCALE GENOMIC DNA]</scope>
    <source>
        <strain evidence="8 9">IC12</strain>
    </source>
</reference>
<dbReference type="InterPro" id="IPR029016">
    <property type="entry name" value="GAF-like_dom_sf"/>
</dbReference>
<dbReference type="PANTHER" id="PTHR43711">
    <property type="entry name" value="TWO-COMPONENT HISTIDINE KINASE"/>
    <property type="match status" value="1"/>
</dbReference>
<evidence type="ECO:0000256" key="5">
    <source>
        <dbReference type="ARBA" id="ARBA00022777"/>
    </source>
</evidence>
<dbReference type="PANTHER" id="PTHR43711:SF31">
    <property type="entry name" value="HISTIDINE KINASE"/>
    <property type="match status" value="1"/>
</dbReference>
<dbReference type="CDD" id="cd00082">
    <property type="entry name" value="HisKA"/>
    <property type="match status" value="1"/>
</dbReference>
<dbReference type="SMART" id="SM00065">
    <property type="entry name" value="GAF"/>
    <property type="match status" value="1"/>
</dbReference>
<dbReference type="SUPFAM" id="SSF55785">
    <property type="entry name" value="PYP-like sensor domain (PAS domain)"/>
    <property type="match status" value="1"/>
</dbReference>
<dbReference type="FunFam" id="1.10.287.130:FF:000001">
    <property type="entry name" value="Two-component sensor histidine kinase"/>
    <property type="match status" value="1"/>
</dbReference>
<dbReference type="SMART" id="SM00388">
    <property type="entry name" value="HisKA"/>
    <property type="match status" value="1"/>
</dbReference>
<dbReference type="CDD" id="cd16922">
    <property type="entry name" value="HATPase_EvgS-ArcB-TorS-like"/>
    <property type="match status" value="1"/>
</dbReference>
<accession>A0AAU9D656</accession>
<dbReference type="Proteomes" id="UP001321582">
    <property type="component" value="Chromosome"/>
</dbReference>
<feature type="domain" description="Histidine kinase" evidence="7">
    <location>
        <begin position="309"/>
        <end position="529"/>
    </location>
</feature>
<keyword evidence="4" id="KW-0808">Transferase</keyword>
<dbReference type="SUPFAM" id="SSF55874">
    <property type="entry name" value="ATPase domain of HSP90 chaperone/DNA topoisomerase II/histidine kinase"/>
    <property type="match status" value="1"/>
</dbReference>
<dbReference type="InterPro" id="IPR035965">
    <property type="entry name" value="PAS-like_dom_sf"/>
</dbReference>
<dbReference type="GO" id="GO:0006355">
    <property type="term" value="P:regulation of DNA-templated transcription"/>
    <property type="evidence" value="ECO:0007669"/>
    <property type="project" value="InterPro"/>
</dbReference>
<evidence type="ECO:0000256" key="2">
    <source>
        <dbReference type="ARBA" id="ARBA00012438"/>
    </source>
</evidence>
<keyword evidence="3" id="KW-0597">Phosphoprotein</keyword>
<dbReference type="Pfam" id="PF00512">
    <property type="entry name" value="HisKA"/>
    <property type="match status" value="1"/>
</dbReference>
<evidence type="ECO:0000256" key="4">
    <source>
        <dbReference type="ARBA" id="ARBA00022679"/>
    </source>
</evidence>
<dbReference type="GO" id="GO:0000155">
    <property type="term" value="F:phosphorelay sensor kinase activity"/>
    <property type="evidence" value="ECO:0007669"/>
    <property type="project" value="InterPro"/>
</dbReference>
<dbReference type="FunFam" id="3.30.565.10:FF:000010">
    <property type="entry name" value="Sensor histidine kinase RcsC"/>
    <property type="match status" value="1"/>
</dbReference>
<dbReference type="Pfam" id="PF00989">
    <property type="entry name" value="PAS"/>
    <property type="match status" value="1"/>
</dbReference>
<dbReference type="Gene3D" id="3.30.450.40">
    <property type="match status" value="1"/>
</dbReference>
<sequence>MGIEYDLKKAYEDVITVFYDISKDMNSTFDKGEIIDISFSLLKKVVNYDAISLFKYSKDKDMYLVEKAQGYNSTLKSSLFNIVNDGLIKWAAKLGKPFVNIEKVGEIKTTIIVPLISKDELMGAIILHTKEDENYFDQNRLKILTILSSQLSISFENLNLYENLEKRNGKLKALKNYMDNIIKSMINGIIVIDNENKIRVFNNMAEQLLKKRKRKVMYKSIIDTDLNKKFINEMVRLKVLTEKGKKVNEVEFEYEIDEDTTYPLGISTTLLKEENKILGIIFSLRDLRESKELQELRRVDKLKDEFLSMVSHELRTPLTSIKAYTETLMFMVEDNDPETQLEFLTIINEESERLTRLINDVLDLSKIEAGKMSFILKAEDIGAIIRRIVKNMTGFAETKNIELIENIKENLPEVMIDKDRVMQVLTNLINNAVKFTPENGKIFVNADFENDKFLRISVKDTGIGIKEEDKGKVFEKFKQVDDILVREAGGTGLGLPICKNIIEYFGGKIWVDSVHGEGSTFQFTLPIVEV</sequence>
<dbReference type="PROSITE" id="PS50109">
    <property type="entry name" value="HIS_KIN"/>
    <property type="match status" value="1"/>
</dbReference>
<dbReference type="InterPro" id="IPR003018">
    <property type="entry name" value="GAF"/>
</dbReference>
<evidence type="ECO:0000256" key="3">
    <source>
        <dbReference type="ARBA" id="ARBA00022553"/>
    </source>
</evidence>
<proteinExistence type="predicted"/>
<evidence type="ECO:0000256" key="1">
    <source>
        <dbReference type="ARBA" id="ARBA00000085"/>
    </source>
</evidence>
<dbReference type="EMBL" id="AP027059">
    <property type="protein sequence ID" value="BDU50028.1"/>
    <property type="molecule type" value="Genomic_DNA"/>
</dbReference>
<dbReference type="SUPFAM" id="SSF47384">
    <property type="entry name" value="Homodimeric domain of signal transducing histidine kinase"/>
    <property type="match status" value="1"/>
</dbReference>
<dbReference type="KEGG" id="haby:HLVA_05970"/>
<dbReference type="InterPro" id="IPR003594">
    <property type="entry name" value="HATPase_dom"/>
</dbReference>
<dbReference type="RefSeq" id="WP_307904965.1">
    <property type="nucleotide sequence ID" value="NZ_AP027059.1"/>
</dbReference>
<dbReference type="AlphaFoldDB" id="A0AAU9D656"/>
<dbReference type="Gene3D" id="1.10.287.130">
    <property type="match status" value="1"/>
</dbReference>
<dbReference type="InterPro" id="IPR036097">
    <property type="entry name" value="HisK_dim/P_sf"/>
</dbReference>
<evidence type="ECO:0000313" key="8">
    <source>
        <dbReference type="EMBL" id="BDU50028.1"/>
    </source>
</evidence>
<keyword evidence="5" id="KW-0418">Kinase</keyword>
<comment type="catalytic activity">
    <reaction evidence="1">
        <text>ATP + protein L-histidine = ADP + protein N-phospho-L-histidine.</text>
        <dbReference type="EC" id="2.7.13.3"/>
    </reaction>
</comment>
<organism evidence="8 9">
    <name type="scientific">Haliovirga abyssi</name>
    <dbReference type="NCBI Taxonomy" id="2996794"/>
    <lineage>
        <taxon>Bacteria</taxon>
        <taxon>Fusobacteriati</taxon>
        <taxon>Fusobacteriota</taxon>
        <taxon>Fusobacteriia</taxon>
        <taxon>Fusobacteriales</taxon>
        <taxon>Haliovirgaceae</taxon>
        <taxon>Haliovirga</taxon>
    </lineage>
</organism>
<dbReference type="SUPFAM" id="SSF55781">
    <property type="entry name" value="GAF domain-like"/>
    <property type="match status" value="1"/>
</dbReference>
<dbReference type="SMART" id="SM00387">
    <property type="entry name" value="HATPase_c"/>
    <property type="match status" value="1"/>
</dbReference>
<dbReference type="EC" id="2.7.13.3" evidence="2"/>
<evidence type="ECO:0000256" key="6">
    <source>
        <dbReference type="ARBA" id="ARBA00023012"/>
    </source>
</evidence>
<gene>
    <name evidence="8" type="ORF">HLVA_05970</name>
</gene>
<keyword evidence="9" id="KW-1185">Reference proteome</keyword>